<name>A0A667XFK8_9TELE</name>
<feature type="chain" id="PRO_5025581128" evidence="8">
    <location>
        <begin position="21"/>
        <end position="403"/>
    </location>
</feature>
<evidence type="ECO:0000256" key="7">
    <source>
        <dbReference type="ARBA" id="ARBA00023180"/>
    </source>
</evidence>
<dbReference type="Gene3D" id="2.60.40.10">
    <property type="entry name" value="Immunoglobulins"/>
    <property type="match status" value="3"/>
</dbReference>
<dbReference type="SUPFAM" id="SSF49265">
    <property type="entry name" value="Fibronectin type III"/>
    <property type="match status" value="3"/>
</dbReference>
<dbReference type="InterPro" id="IPR003961">
    <property type="entry name" value="FN3_dom"/>
</dbReference>
<dbReference type="Pfam" id="PF09240">
    <property type="entry name" value="IL6Ra-bind"/>
    <property type="match status" value="1"/>
</dbReference>
<dbReference type="InterPro" id="IPR013783">
    <property type="entry name" value="Ig-like_fold"/>
</dbReference>
<keyword evidence="4" id="KW-1133">Transmembrane helix</keyword>
<reference evidence="10" key="3">
    <citation type="submission" date="2025-09" db="UniProtKB">
        <authorList>
            <consortium name="Ensembl"/>
        </authorList>
    </citation>
    <scope>IDENTIFICATION</scope>
</reference>
<dbReference type="Proteomes" id="UP000472263">
    <property type="component" value="Chromosome 14"/>
</dbReference>
<dbReference type="GO" id="GO:0009897">
    <property type="term" value="C:external side of plasma membrane"/>
    <property type="evidence" value="ECO:0007669"/>
    <property type="project" value="TreeGrafter"/>
</dbReference>
<evidence type="ECO:0000256" key="1">
    <source>
        <dbReference type="ARBA" id="ARBA00004479"/>
    </source>
</evidence>
<reference evidence="10" key="2">
    <citation type="submission" date="2025-08" db="UniProtKB">
        <authorList>
            <consortium name="Ensembl"/>
        </authorList>
    </citation>
    <scope>IDENTIFICATION</scope>
</reference>
<organism evidence="10 11">
    <name type="scientific">Myripristis murdjan</name>
    <name type="common">pinecone soldierfish</name>
    <dbReference type="NCBI Taxonomy" id="586833"/>
    <lineage>
        <taxon>Eukaryota</taxon>
        <taxon>Metazoa</taxon>
        <taxon>Chordata</taxon>
        <taxon>Craniata</taxon>
        <taxon>Vertebrata</taxon>
        <taxon>Euteleostomi</taxon>
        <taxon>Actinopterygii</taxon>
        <taxon>Neopterygii</taxon>
        <taxon>Teleostei</taxon>
        <taxon>Neoteleostei</taxon>
        <taxon>Acanthomorphata</taxon>
        <taxon>Holocentriformes</taxon>
        <taxon>Holocentridae</taxon>
        <taxon>Myripristis</taxon>
    </lineage>
</organism>
<feature type="signal peptide" evidence="8">
    <location>
        <begin position="1"/>
        <end position="20"/>
    </location>
</feature>
<dbReference type="Ensembl" id="ENSMMDT00005008000.1">
    <property type="protein sequence ID" value="ENSMMDP00005007766.1"/>
    <property type="gene ID" value="ENSMMDG00005003758.1"/>
</dbReference>
<evidence type="ECO:0000256" key="4">
    <source>
        <dbReference type="ARBA" id="ARBA00022989"/>
    </source>
</evidence>
<dbReference type="PANTHER" id="PTHR23037">
    <property type="entry name" value="CYTOKINE RECEPTOR"/>
    <property type="match status" value="1"/>
</dbReference>
<keyword evidence="5" id="KW-0472">Membrane</keyword>
<dbReference type="InterPro" id="IPR036116">
    <property type="entry name" value="FN3_sf"/>
</dbReference>
<dbReference type="GeneTree" id="ENSGT00940000159971"/>
<evidence type="ECO:0000313" key="10">
    <source>
        <dbReference type="Ensembl" id="ENSMMDP00005007766.1"/>
    </source>
</evidence>
<sequence length="403" mass="46087">MLFLLFVWLSHFIQCFLSLAVDPPENLTILDPGHLGSLQIHWSPPASLLNMKDCHKRFQLEYFNTYEDQWTIIRTSKRTYSAQFDLGKQVQVRVYTLLKGSCTNGSEVKSARYTELIKEPTSTGLVGTAVQDFVCVFHRMEYVECKWERDPKQPANSLPTLYFWHNELEQTEECPKYIISNGIRSGCTFTGKSLPDFTDINFCVNGSSPEGPMKPSFITLQIQNHVKPAATQILQLQARPDTQLELSWESPAGKVPKNCLEWEVEHSEEGPDGNHLSNVIILSSLSLLRTMETLLSISDKSRICVRVRSKMHKYCANEGFWSDWSVWTCYPGNLCVYFEKGFANQSLQQQNCSIWNRTTLFHKPSPVTLYAAAGGLPSQQRPMRKQPEQVPTQHHCLFLLKPK</sequence>
<evidence type="ECO:0000256" key="8">
    <source>
        <dbReference type="SAM" id="SignalP"/>
    </source>
</evidence>
<evidence type="ECO:0000259" key="9">
    <source>
        <dbReference type="Pfam" id="PF09240"/>
    </source>
</evidence>
<evidence type="ECO:0000256" key="2">
    <source>
        <dbReference type="ARBA" id="ARBA00022692"/>
    </source>
</evidence>
<evidence type="ECO:0000313" key="11">
    <source>
        <dbReference type="Proteomes" id="UP000472263"/>
    </source>
</evidence>
<keyword evidence="6" id="KW-0675">Receptor</keyword>
<keyword evidence="7" id="KW-0325">Glycoprotein</keyword>
<reference evidence="10" key="1">
    <citation type="submission" date="2019-06" db="EMBL/GenBank/DDBJ databases">
        <authorList>
            <consortium name="Wellcome Sanger Institute Data Sharing"/>
        </authorList>
    </citation>
    <scope>NUCLEOTIDE SEQUENCE [LARGE SCALE GENOMIC DNA]</scope>
</reference>
<protein>
    <submittedName>
        <fullName evidence="10">Interleukin 13 receptor, alpha 2</fullName>
    </submittedName>
</protein>
<accession>A0A667XFK8</accession>
<evidence type="ECO:0000256" key="3">
    <source>
        <dbReference type="ARBA" id="ARBA00022729"/>
    </source>
</evidence>
<dbReference type="InterPro" id="IPR015321">
    <property type="entry name" value="TypeI_recpt_CBD"/>
</dbReference>
<dbReference type="PANTHER" id="PTHR23037:SF45">
    <property type="entry name" value="INTERLEUKIN 13 RECEPTOR SUBUNIT ALPHA 2"/>
    <property type="match status" value="1"/>
</dbReference>
<dbReference type="AlphaFoldDB" id="A0A667XFK8"/>
<keyword evidence="11" id="KW-1185">Reference proteome</keyword>
<proteinExistence type="predicted"/>
<dbReference type="GO" id="GO:0004896">
    <property type="term" value="F:cytokine receptor activity"/>
    <property type="evidence" value="ECO:0007669"/>
    <property type="project" value="TreeGrafter"/>
</dbReference>
<feature type="domain" description="Type I cytokine receptor cytokine-binding" evidence="9">
    <location>
        <begin position="133"/>
        <end position="225"/>
    </location>
</feature>
<comment type="subcellular location">
    <subcellularLocation>
        <location evidence="1">Membrane</location>
        <topology evidence="1">Single-pass type I membrane protein</topology>
    </subcellularLocation>
</comment>
<keyword evidence="2" id="KW-0812">Transmembrane</keyword>
<gene>
    <name evidence="10" type="primary">il13ra2</name>
</gene>
<evidence type="ECO:0000256" key="6">
    <source>
        <dbReference type="ARBA" id="ARBA00023170"/>
    </source>
</evidence>
<keyword evidence="3 8" id="KW-0732">Signal</keyword>
<evidence type="ECO:0000256" key="5">
    <source>
        <dbReference type="ARBA" id="ARBA00023136"/>
    </source>
</evidence>
<dbReference type="CDD" id="cd00063">
    <property type="entry name" value="FN3"/>
    <property type="match status" value="1"/>
</dbReference>